<accession>A0A6U2CCJ1</accession>
<dbReference type="GO" id="GO:0006508">
    <property type="term" value="P:proteolysis"/>
    <property type="evidence" value="ECO:0007669"/>
    <property type="project" value="UniProtKB-KW"/>
</dbReference>
<reference evidence="5" key="1">
    <citation type="submission" date="2021-01" db="EMBL/GenBank/DDBJ databases">
        <authorList>
            <person name="Corre E."/>
            <person name="Pelletier E."/>
            <person name="Niang G."/>
            <person name="Scheremetjew M."/>
            <person name="Finn R."/>
            <person name="Kale V."/>
            <person name="Holt S."/>
            <person name="Cochrane G."/>
            <person name="Meng A."/>
            <person name="Brown T."/>
            <person name="Cohen L."/>
        </authorList>
    </citation>
    <scope>NUCLEOTIDE SEQUENCE</scope>
    <source>
        <strain evidence="5">CCMP644</strain>
    </source>
</reference>
<dbReference type="PROSITE" id="PS00141">
    <property type="entry name" value="ASP_PROTEASE"/>
    <property type="match status" value="1"/>
</dbReference>
<dbReference type="SUPFAM" id="SSF50630">
    <property type="entry name" value="Acid proteases"/>
    <property type="match status" value="2"/>
</dbReference>
<feature type="domain" description="Peptidase A1" evidence="4">
    <location>
        <begin position="271"/>
        <end position="359"/>
    </location>
</feature>
<dbReference type="PANTHER" id="PTHR47966:SF51">
    <property type="entry name" value="BETA-SITE APP-CLEAVING ENZYME, ISOFORM A-RELATED"/>
    <property type="match status" value="1"/>
</dbReference>
<dbReference type="EMBL" id="HBFX01021227">
    <property type="protein sequence ID" value="CAD8958357.1"/>
    <property type="molecule type" value="Transcribed_RNA"/>
</dbReference>
<feature type="compositionally biased region" description="Low complexity" evidence="3">
    <location>
        <begin position="336"/>
        <end position="359"/>
    </location>
</feature>
<evidence type="ECO:0000256" key="3">
    <source>
        <dbReference type="SAM" id="MobiDB-lite"/>
    </source>
</evidence>
<evidence type="ECO:0000313" key="5">
    <source>
        <dbReference type="EMBL" id="CAD8958357.1"/>
    </source>
</evidence>
<dbReference type="InterPro" id="IPR001461">
    <property type="entry name" value="Aspartic_peptidase_A1"/>
</dbReference>
<dbReference type="AlphaFoldDB" id="A0A6U2CCJ1"/>
<dbReference type="InterPro" id="IPR001969">
    <property type="entry name" value="Aspartic_peptidase_AS"/>
</dbReference>
<gene>
    <name evidence="5" type="ORF">HAND00432_LOCUS12896</name>
</gene>
<dbReference type="GO" id="GO:0004190">
    <property type="term" value="F:aspartic-type endopeptidase activity"/>
    <property type="evidence" value="ECO:0007669"/>
    <property type="project" value="UniProtKB-KW"/>
</dbReference>
<dbReference type="PROSITE" id="PS51767">
    <property type="entry name" value="PEPTIDASE_A1"/>
    <property type="match status" value="2"/>
</dbReference>
<dbReference type="PRINTS" id="PR00792">
    <property type="entry name" value="PEPSIN"/>
</dbReference>
<dbReference type="PANTHER" id="PTHR47966">
    <property type="entry name" value="BETA-SITE APP-CLEAVING ENZYME, ISOFORM A-RELATED"/>
    <property type="match status" value="1"/>
</dbReference>
<keyword evidence="2" id="KW-0645">Protease</keyword>
<feature type="domain" description="Peptidase A1" evidence="4">
    <location>
        <begin position="1"/>
        <end position="215"/>
    </location>
</feature>
<keyword evidence="2" id="KW-0378">Hydrolase</keyword>
<dbReference type="Gene3D" id="2.40.70.10">
    <property type="entry name" value="Acid Proteases"/>
    <property type="match status" value="2"/>
</dbReference>
<feature type="region of interest" description="Disordered" evidence="3">
    <location>
        <begin position="324"/>
        <end position="359"/>
    </location>
</feature>
<proteinExistence type="inferred from homology"/>
<name>A0A6U2CCJ1_HEMAN</name>
<dbReference type="InterPro" id="IPR033121">
    <property type="entry name" value="PEPTIDASE_A1"/>
</dbReference>
<dbReference type="InterPro" id="IPR021109">
    <property type="entry name" value="Peptidase_aspartic_dom_sf"/>
</dbReference>
<evidence type="ECO:0000256" key="2">
    <source>
        <dbReference type="RuleBase" id="RU000454"/>
    </source>
</evidence>
<keyword evidence="2" id="KW-0064">Aspartyl protease</keyword>
<sequence>MPDAALASIPEPLLFAITDNTGDPISQRILKERKFTMVVTKNDGELQLGGHDNAAIAPGHEMKFIKTTSTAEYSVPITSIKFGGVELLEFATVINPRVPGRMAWIPGILDSGTSCIVMPDSLLHGVLKSKPFTKLVGLIKNPLYAKTRRLPLTLEIGGYHFSIPFDEWWLEADNRPCIQSSPDAFMGVLLGDVFFRSLVVQFDLTHPTIPVIGLAPRNPEYHPVRPGSDWEKHKPKNGFDFGIPEGFDGSDAAASSAIDKVPLDTGLQTQIFVTISVGTPRQHFKVILDTGSSVLGIFCDSPPKKGEPRFAHIYLPHFIPFGGNKGKEAMQHPRRPSSSSRGRIASPPHGGSKGSKGSE</sequence>
<dbReference type="Pfam" id="PF00026">
    <property type="entry name" value="Asp"/>
    <property type="match status" value="2"/>
</dbReference>
<protein>
    <recommendedName>
        <fullName evidence="4">Peptidase A1 domain-containing protein</fullName>
    </recommendedName>
</protein>
<comment type="similarity">
    <text evidence="1 2">Belongs to the peptidase A1 family.</text>
</comment>
<organism evidence="5">
    <name type="scientific">Hemiselmis andersenii</name>
    <name type="common">Cryptophyte alga</name>
    <dbReference type="NCBI Taxonomy" id="464988"/>
    <lineage>
        <taxon>Eukaryota</taxon>
        <taxon>Cryptophyceae</taxon>
        <taxon>Cryptomonadales</taxon>
        <taxon>Hemiselmidaceae</taxon>
        <taxon>Hemiselmis</taxon>
    </lineage>
</organism>
<evidence type="ECO:0000259" key="4">
    <source>
        <dbReference type="PROSITE" id="PS51767"/>
    </source>
</evidence>
<evidence type="ECO:0000256" key="1">
    <source>
        <dbReference type="ARBA" id="ARBA00007447"/>
    </source>
</evidence>